<proteinExistence type="predicted"/>
<dbReference type="Gene3D" id="3.40.630.10">
    <property type="entry name" value="Zn peptidases"/>
    <property type="match status" value="1"/>
</dbReference>
<dbReference type="GO" id="GO:0008777">
    <property type="term" value="F:acetylornithine deacetylase activity"/>
    <property type="evidence" value="ECO:0007669"/>
    <property type="project" value="TreeGrafter"/>
</dbReference>
<dbReference type="EMBL" id="ATDL01000016">
    <property type="protein sequence ID" value="ERJ58546.1"/>
    <property type="molecule type" value="Genomic_DNA"/>
</dbReference>
<accession>U2H9Z9</accession>
<dbReference type="Pfam" id="PF01546">
    <property type="entry name" value="Peptidase_M20"/>
    <property type="match status" value="1"/>
</dbReference>
<keyword evidence="3" id="KW-0378">Hydrolase</keyword>
<reference evidence="7 8" key="1">
    <citation type="journal article" date="2013" name="Genome Announc.">
        <title>The Draft Genome Sequence of Sphingomonas paucimobilis Strain HER1398 (Proteobacteria), Host to the Giant PAU Phage, Indicates That It Is a Member of the Genus Sphingobacterium (Bacteroidetes).</title>
        <authorList>
            <person name="White R.A.III."/>
            <person name="Suttle C.A."/>
        </authorList>
    </citation>
    <scope>NUCLEOTIDE SEQUENCE [LARGE SCALE GENOMIC DNA]</scope>
    <source>
        <strain evidence="7 8">HER1398</strain>
    </source>
</reference>
<dbReference type="CDD" id="cd05651">
    <property type="entry name" value="M20_ArgE_DapE-like"/>
    <property type="match status" value="1"/>
</dbReference>
<keyword evidence="2" id="KW-0479">Metal-binding</keyword>
<dbReference type="InterPro" id="IPR036264">
    <property type="entry name" value="Bact_exopeptidase_dim_dom"/>
</dbReference>
<dbReference type="InterPro" id="IPR011650">
    <property type="entry name" value="Peptidase_M20_dimer"/>
</dbReference>
<protein>
    <recommendedName>
        <fullName evidence="6">Peptidase M20 dimerisation domain-containing protein</fullName>
    </recommendedName>
</protein>
<dbReference type="SUPFAM" id="SSF53187">
    <property type="entry name" value="Zn-dependent exopeptidases"/>
    <property type="match status" value="1"/>
</dbReference>
<dbReference type="PANTHER" id="PTHR43808:SF31">
    <property type="entry name" value="N-ACETYL-L-CITRULLINE DEACETYLASE"/>
    <property type="match status" value="1"/>
</dbReference>
<dbReference type="RefSeq" id="WP_021071242.1">
    <property type="nucleotide sequence ID" value="NZ_ATDL01000016.1"/>
</dbReference>
<dbReference type="InterPro" id="IPR050072">
    <property type="entry name" value="Peptidase_M20A"/>
</dbReference>
<dbReference type="OrthoDB" id="9792335at2"/>
<dbReference type="InterPro" id="IPR002933">
    <property type="entry name" value="Peptidase_M20"/>
</dbReference>
<gene>
    <name evidence="7" type="ORF">M472_07175</name>
</gene>
<feature type="domain" description="Peptidase M20 dimerisation" evidence="6">
    <location>
        <begin position="171"/>
        <end position="272"/>
    </location>
</feature>
<sequence>MNKAIDSLVDDSMLLLSQLVATPSFSREEHTTATLLVTFLEERGVTDVKRIGNNVLVYNKFFDVDKPTVLLNSHHDTVKPNPGYTNDPFLAIRKEGKLYGLGSNDAGGCLVSLIAAFLFFYEQEDLKYNLCLIASAEEEISGRDGIEEAYKHVVCCDFAIVGEPTLLDLAIAEKGLMVLDCVAHGESGHAAREEGINAIYKAFEDINWFRTYQFSKESQFLGPVKMSVTMIDAGTQHNVVPATCRYVVDVRTTDVYQNEEVLDIIREHVGSEVTPRSTRLNPSTIALEHPIVQSGLKLGCKVYGSPTMSDQALLPIPSVKVGPGDSARSHTADEYIYEYEVAKGIEFYIQLLEEVIL</sequence>
<dbReference type="GO" id="GO:0046872">
    <property type="term" value="F:metal ion binding"/>
    <property type="evidence" value="ECO:0007669"/>
    <property type="project" value="UniProtKB-KW"/>
</dbReference>
<dbReference type="eggNOG" id="COG0624">
    <property type="taxonomic scope" value="Bacteria"/>
</dbReference>
<evidence type="ECO:0000256" key="2">
    <source>
        <dbReference type="ARBA" id="ARBA00022723"/>
    </source>
</evidence>
<dbReference type="PANTHER" id="PTHR43808">
    <property type="entry name" value="ACETYLORNITHINE DEACETYLASE"/>
    <property type="match status" value="1"/>
</dbReference>
<dbReference type="PROSITE" id="PS00758">
    <property type="entry name" value="ARGE_DAPE_CPG2_1"/>
    <property type="match status" value="1"/>
</dbReference>
<keyword evidence="8" id="KW-1185">Reference proteome</keyword>
<dbReference type="InterPro" id="IPR001261">
    <property type="entry name" value="ArgE/DapE_CS"/>
</dbReference>
<keyword evidence="5" id="KW-0170">Cobalt</keyword>
<dbReference type="Gene3D" id="3.30.70.360">
    <property type="match status" value="1"/>
</dbReference>
<comment type="caution">
    <text evidence="7">The sequence shown here is derived from an EMBL/GenBank/DDBJ whole genome shotgun (WGS) entry which is preliminary data.</text>
</comment>
<dbReference type="Proteomes" id="UP000016584">
    <property type="component" value="Unassembled WGS sequence"/>
</dbReference>
<evidence type="ECO:0000256" key="1">
    <source>
        <dbReference type="ARBA" id="ARBA00001947"/>
    </source>
</evidence>
<dbReference type="PATRIC" id="fig|1346330.5.peg.3096"/>
<organism evidence="7 8">
    <name type="scientific">Sphingobacterium paucimobilis HER1398</name>
    <dbReference type="NCBI Taxonomy" id="1346330"/>
    <lineage>
        <taxon>Bacteria</taxon>
        <taxon>Pseudomonadati</taxon>
        <taxon>Bacteroidota</taxon>
        <taxon>Sphingobacteriia</taxon>
        <taxon>Sphingobacteriales</taxon>
        <taxon>Sphingobacteriaceae</taxon>
        <taxon>Sphingobacterium</taxon>
    </lineage>
</organism>
<dbReference type="AlphaFoldDB" id="U2H9Z9"/>
<keyword evidence="4" id="KW-0862">Zinc</keyword>
<evidence type="ECO:0000256" key="4">
    <source>
        <dbReference type="ARBA" id="ARBA00022833"/>
    </source>
</evidence>
<comment type="cofactor">
    <cofactor evidence="1">
        <name>Zn(2+)</name>
        <dbReference type="ChEBI" id="CHEBI:29105"/>
    </cofactor>
</comment>
<name>U2H9Z9_9SPHI</name>
<dbReference type="STRING" id="1346330.M472_07175"/>
<dbReference type="GO" id="GO:0006526">
    <property type="term" value="P:L-arginine biosynthetic process"/>
    <property type="evidence" value="ECO:0007669"/>
    <property type="project" value="TreeGrafter"/>
</dbReference>
<evidence type="ECO:0000259" key="6">
    <source>
        <dbReference type="Pfam" id="PF07687"/>
    </source>
</evidence>
<dbReference type="SUPFAM" id="SSF55031">
    <property type="entry name" value="Bacterial exopeptidase dimerisation domain"/>
    <property type="match status" value="1"/>
</dbReference>
<evidence type="ECO:0000256" key="5">
    <source>
        <dbReference type="ARBA" id="ARBA00023285"/>
    </source>
</evidence>
<evidence type="ECO:0000313" key="8">
    <source>
        <dbReference type="Proteomes" id="UP000016584"/>
    </source>
</evidence>
<evidence type="ECO:0000256" key="3">
    <source>
        <dbReference type="ARBA" id="ARBA00022801"/>
    </source>
</evidence>
<evidence type="ECO:0000313" key="7">
    <source>
        <dbReference type="EMBL" id="ERJ58546.1"/>
    </source>
</evidence>
<dbReference type="Pfam" id="PF07687">
    <property type="entry name" value="M20_dimer"/>
    <property type="match status" value="1"/>
</dbReference>